<evidence type="ECO:0000259" key="1">
    <source>
        <dbReference type="Pfam" id="PF00144"/>
    </source>
</evidence>
<dbReference type="EMBL" id="NTJZ01000006">
    <property type="protein sequence ID" value="PDH33864.1"/>
    <property type="molecule type" value="Genomic_DNA"/>
</dbReference>
<protein>
    <recommendedName>
        <fullName evidence="1">Beta-lactamase-related domain-containing protein</fullName>
    </recommendedName>
</protein>
<dbReference type="InterPro" id="IPR012338">
    <property type="entry name" value="Beta-lactam/transpept-like"/>
</dbReference>
<dbReference type="Gene3D" id="3.40.710.10">
    <property type="entry name" value="DD-peptidase/beta-lactamase superfamily"/>
    <property type="match status" value="1"/>
</dbReference>
<organism evidence="2 3">
    <name type="scientific">OM182 bacterium MED-G28</name>
    <dbReference type="NCBI Taxonomy" id="1986256"/>
    <lineage>
        <taxon>Bacteria</taxon>
        <taxon>Pseudomonadati</taxon>
        <taxon>Pseudomonadota</taxon>
        <taxon>Gammaproteobacteria</taxon>
        <taxon>OMG group</taxon>
        <taxon>OM182 clade</taxon>
    </lineage>
</organism>
<reference evidence="2 3" key="1">
    <citation type="submission" date="2017-08" db="EMBL/GenBank/DDBJ databases">
        <title>Fine stratification of microbial communities through a metagenomic profile of the photic zone.</title>
        <authorList>
            <person name="Haro-Moreno J.M."/>
            <person name="Lopez-Perez M."/>
            <person name="De La Torre J."/>
            <person name="Picazo A."/>
            <person name="Camacho A."/>
            <person name="Rodriguez-Valera F."/>
        </authorList>
    </citation>
    <scope>NUCLEOTIDE SEQUENCE [LARGE SCALE GENOMIC DNA]</scope>
    <source>
        <strain evidence="2">MED-G28</strain>
    </source>
</reference>
<dbReference type="PANTHER" id="PTHR43283">
    <property type="entry name" value="BETA-LACTAMASE-RELATED"/>
    <property type="match status" value="1"/>
</dbReference>
<dbReference type="InterPro" id="IPR001466">
    <property type="entry name" value="Beta-lactam-related"/>
</dbReference>
<gene>
    <name evidence="2" type="ORF">CNF02_07495</name>
</gene>
<sequence>MDMISRLYRGLLATFSLIGILSNGFHAFGAELEEFIAAAEWLETQQRQRLVPTDNIWWTVTGEQMAWMHKNVHQLFPTVNVYRGGQVSELKTELDPAIAETSVDTRNGIVSFDRFLSSDATTTLGMVIVHKGKIVFESYPRMKAYEKPIYWSVAKVMPALLIRIFEERGLVDTEEMIQHYIPELTASGFAGISVRNILDMATGLDCQDEYTDRQSCYYQYSMAIGDGYREEGAPDNPYDFLENLEVAKHADQGQQFSYSGVNTFILAWLIEKISGESFQDTFTREVWRKIGAESDASFLAYRYGIPLSHGGFLSNMRDMARFGLLFTPSYSVVSEEQIVSEETIDQLLEKPNPNLVRDDGSHNAAQWDYIDDDGFMIKGGWGGQGLIVNPRLDLVAVYTSYFKEDYSQENLRQPLLKILRDNYLNNEQIRSSTNQ</sequence>
<accession>A0A2A5WC53</accession>
<dbReference type="Pfam" id="PF00144">
    <property type="entry name" value="Beta-lactamase"/>
    <property type="match status" value="1"/>
</dbReference>
<evidence type="ECO:0000313" key="3">
    <source>
        <dbReference type="Proteomes" id="UP000219329"/>
    </source>
</evidence>
<proteinExistence type="predicted"/>
<comment type="caution">
    <text evidence="2">The sequence shown here is derived from an EMBL/GenBank/DDBJ whole genome shotgun (WGS) entry which is preliminary data.</text>
</comment>
<dbReference type="SUPFAM" id="SSF56601">
    <property type="entry name" value="beta-lactamase/transpeptidase-like"/>
    <property type="match status" value="1"/>
</dbReference>
<feature type="domain" description="Beta-lactamase-related" evidence="1">
    <location>
        <begin position="122"/>
        <end position="400"/>
    </location>
</feature>
<dbReference type="AlphaFoldDB" id="A0A2A5WC53"/>
<dbReference type="InterPro" id="IPR050789">
    <property type="entry name" value="Diverse_Enzym_Activities"/>
</dbReference>
<dbReference type="PANTHER" id="PTHR43283:SF7">
    <property type="entry name" value="BETA-LACTAMASE-RELATED DOMAIN-CONTAINING PROTEIN"/>
    <property type="match status" value="1"/>
</dbReference>
<evidence type="ECO:0000313" key="2">
    <source>
        <dbReference type="EMBL" id="PDH33864.1"/>
    </source>
</evidence>
<dbReference type="Proteomes" id="UP000219329">
    <property type="component" value="Unassembled WGS sequence"/>
</dbReference>
<name>A0A2A5WC53_9GAMM</name>